<accession>A0AAV8X942</accession>
<comment type="caution">
    <text evidence="1">The sequence shown here is derived from an EMBL/GenBank/DDBJ whole genome shotgun (WGS) entry which is preliminary data.</text>
</comment>
<keyword evidence="2" id="KW-1185">Reference proteome</keyword>
<organism evidence="1 2">
    <name type="scientific">Rhamnusium bicolor</name>
    <dbReference type="NCBI Taxonomy" id="1586634"/>
    <lineage>
        <taxon>Eukaryota</taxon>
        <taxon>Metazoa</taxon>
        <taxon>Ecdysozoa</taxon>
        <taxon>Arthropoda</taxon>
        <taxon>Hexapoda</taxon>
        <taxon>Insecta</taxon>
        <taxon>Pterygota</taxon>
        <taxon>Neoptera</taxon>
        <taxon>Endopterygota</taxon>
        <taxon>Coleoptera</taxon>
        <taxon>Polyphaga</taxon>
        <taxon>Cucujiformia</taxon>
        <taxon>Chrysomeloidea</taxon>
        <taxon>Cerambycidae</taxon>
        <taxon>Lepturinae</taxon>
        <taxon>Rhagiini</taxon>
        <taxon>Rhamnusium</taxon>
    </lineage>
</organism>
<evidence type="ECO:0000313" key="2">
    <source>
        <dbReference type="Proteomes" id="UP001162156"/>
    </source>
</evidence>
<evidence type="ECO:0000313" key="1">
    <source>
        <dbReference type="EMBL" id="KAJ8935348.1"/>
    </source>
</evidence>
<evidence type="ECO:0008006" key="3">
    <source>
        <dbReference type="Google" id="ProtNLM"/>
    </source>
</evidence>
<dbReference type="Proteomes" id="UP001162156">
    <property type="component" value="Unassembled WGS sequence"/>
</dbReference>
<name>A0AAV8X942_9CUCU</name>
<sequence>MYAICKELVNRLRRDFPNADSGIVEYEKKVLVTIWMLAKQERVSDNNQVDTLNKYMLHFRHVILGNPGIIGAVDGCHIPIKAPVGNSIDYNNRNNYHSVILQATYMSRIDMVPIVITAACVLHNFILKHEGAINDNDYDNDVLHVMWNEDNHEEELGRAHNIGAQKRDYIASILL</sequence>
<dbReference type="EMBL" id="JANEYF010003581">
    <property type="protein sequence ID" value="KAJ8935348.1"/>
    <property type="molecule type" value="Genomic_DNA"/>
</dbReference>
<reference evidence="1" key="1">
    <citation type="journal article" date="2023" name="Insect Mol. Biol.">
        <title>Genome sequencing provides insights into the evolution of gene families encoding plant cell wall-degrading enzymes in longhorned beetles.</title>
        <authorList>
            <person name="Shin N.R."/>
            <person name="Okamura Y."/>
            <person name="Kirsch R."/>
            <person name="Pauchet Y."/>
        </authorList>
    </citation>
    <scope>NUCLEOTIDE SEQUENCE</scope>
    <source>
        <strain evidence="1">RBIC_L_NR</strain>
    </source>
</reference>
<proteinExistence type="predicted"/>
<gene>
    <name evidence="1" type="ORF">NQ314_012881</name>
</gene>
<protein>
    <recommendedName>
        <fullName evidence="3">Nuclease HARBI1</fullName>
    </recommendedName>
</protein>
<dbReference type="AlphaFoldDB" id="A0AAV8X942"/>